<dbReference type="OrthoDB" id="5213892at2759"/>
<keyword evidence="2" id="KW-0539">Nucleus</keyword>
<name>A0A9W9W535_9EURO</name>
<dbReference type="EMBL" id="JAPZBU010000005">
    <property type="protein sequence ID" value="KAJ5403605.1"/>
    <property type="molecule type" value="Genomic_DNA"/>
</dbReference>
<dbReference type="PANTHER" id="PTHR37534">
    <property type="entry name" value="TRANSCRIPTIONAL ACTIVATOR PROTEIN UGA3"/>
    <property type="match status" value="1"/>
</dbReference>
<organism evidence="4 5">
    <name type="scientific">Penicillium cosmopolitanum</name>
    <dbReference type="NCBI Taxonomy" id="1131564"/>
    <lineage>
        <taxon>Eukaryota</taxon>
        <taxon>Fungi</taxon>
        <taxon>Dikarya</taxon>
        <taxon>Ascomycota</taxon>
        <taxon>Pezizomycotina</taxon>
        <taxon>Eurotiomycetes</taxon>
        <taxon>Eurotiomycetidae</taxon>
        <taxon>Eurotiales</taxon>
        <taxon>Aspergillaceae</taxon>
        <taxon>Penicillium</taxon>
    </lineage>
</organism>
<reference evidence="4" key="2">
    <citation type="journal article" date="2023" name="IMA Fungus">
        <title>Comparative genomic study of the Penicillium genus elucidates a diverse pangenome and 15 lateral gene transfer events.</title>
        <authorList>
            <person name="Petersen C."/>
            <person name="Sorensen T."/>
            <person name="Nielsen M.R."/>
            <person name="Sondergaard T.E."/>
            <person name="Sorensen J.L."/>
            <person name="Fitzpatrick D.A."/>
            <person name="Frisvad J.C."/>
            <person name="Nielsen K.L."/>
        </authorList>
    </citation>
    <scope>NUCLEOTIDE SEQUENCE</scope>
    <source>
        <strain evidence="4">IBT 29677</strain>
    </source>
</reference>
<dbReference type="Proteomes" id="UP001147747">
    <property type="component" value="Unassembled WGS sequence"/>
</dbReference>
<dbReference type="GO" id="GO:0000976">
    <property type="term" value="F:transcription cis-regulatory region binding"/>
    <property type="evidence" value="ECO:0007669"/>
    <property type="project" value="TreeGrafter"/>
</dbReference>
<dbReference type="PANTHER" id="PTHR37534:SF26">
    <property type="entry name" value="TRANSCRIPTION FACTOR, PUTATIVE-RELATED"/>
    <property type="match status" value="1"/>
</dbReference>
<keyword evidence="5" id="KW-1185">Reference proteome</keyword>
<feature type="compositionally biased region" description="Polar residues" evidence="3">
    <location>
        <begin position="60"/>
        <end position="70"/>
    </location>
</feature>
<feature type="region of interest" description="Disordered" evidence="3">
    <location>
        <begin position="46"/>
        <end position="106"/>
    </location>
</feature>
<dbReference type="Pfam" id="PF11951">
    <property type="entry name" value="Fungal_trans_2"/>
    <property type="match status" value="1"/>
</dbReference>
<dbReference type="GO" id="GO:0005634">
    <property type="term" value="C:nucleus"/>
    <property type="evidence" value="ECO:0007669"/>
    <property type="project" value="UniProtKB-SubCell"/>
</dbReference>
<reference evidence="4" key="1">
    <citation type="submission" date="2022-12" db="EMBL/GenBank/DDBJ databases">
        <authorList>
            <person name="Petersen C."/>
        </authorList>
    </citation>
    <scope>NUCLEOTIDE SEQUENCE</scope>
    <source>
        <strain evidence="4">IBT 29677</strain>
    </source>
</reference>
<dbReference type="InterPro" id="IPR021858">
    <property type="entry name" value="Fun_TF"/>
</dbReference>
<proteinExistence type="predicted"/>
<sequence>MCKECTDRHVHCHGYGPKPTWMDGGPEEQKEKTRIKAAIKENFRRVKKMQGRARKRANDLSRSLSETLAPTQGDEGLHAVITPRSPPYSSLPDHERTISESSEDNINACAQDETVEVDAESSPRSLEGNTNIDSQEAWLLMHYLDQVFPWQFPYHDSRSRLGNRGWLFSLLMKRGPLYHAVLSLASLLQSAMIGTEEEFQRKQSAWDHHSRALRELCDLMSEKGDKLRENHTELAEFLTCSFIGAEHDWLVHLDAATSVMNLLSAEAIFNPTLHDRNNNPSPLIENLQLIKGSVKDGLEFLLVIVIWFDLFACLPTGRAPQLPYHRWLQIPGLNTADLMGCHNWVMEMIGDIAQFSIWKETQEKDGILSIRELANKGQGIETRLENGIQSLDLARSVRS</sequence>
<dbReference type="GO" id="GO:0003700">
    <property type="term" value="F:DNA-binding transcription factor activity"/>
    <property type="evidence" value="ECO:0007669"/>
    <property type="project" value="TreeGrafter"/>
</dbReference>
<comment type="caution">
    <text evidence="4">The sequence shown here is derived from an EMBL/GenBank/DDBJ whole genome shotgun (WGS) entry which is preliminary data.</text>
</comment>
<evidence type="ECO:0000256" key="2">
    <source>
        <dbReference type="ARBA" id="ARBA00023242"/>
    </source>
</evidence>
<dbReference type="GO" id="GO:0045944">
    <property type="term" value="P:positive regulation of transcription by RNA polymerase II"/>
    <property type="evidence" value="ECO:0007669"/>
    <property type="project" value="TreeGrafter"/>
</dbReference>
<dbReference type="GeneID" id="81367093"/>
<evidence type="ECO:0000313" key="5">
    <source>
        <dbReference type="Proteomes" id="UP001147747"/>
    </source>
</evidence>
<dbReference type="RefSeq" id="XP_056490847.1">
    <property type="nucleotide sequence ID" value="XM_056628113.1"/>
</dbReference>
<protein>
    <submittedName>
        <fullName evidence="4">C6 transcription factor</fullName>
    </submittedName>
</protein>
<accession>A0A9W9W535</accession>
<evidence type="ECO:0000256" key="3">
    <source>
        <dbReference type="SAM" id="MobiDB-lite"/>
    </source>
</evidence>
<comment type="subcellular location">
    <subcellularLocation>
        <location evidence="1">Nucleus</location>
    </subcellularLocation>
</comment>
<dbReference type="AlphaFoldDB" id="A0A9W9W535"/>
<evidence type="ECO:0000256" key="1">
    <source>
        <dbReference type="ARBA" id="ARBA00004123"/>
    </source>
</evidence>
<evidence type="ECO:0000313" key="4">
    <source>
        <dbReference type="EMBL" id="KAJ5403605.1"/>
    </source>
</evidence>
<feature type="compositionally biased region" description="Basic residues" evidence="3">
    <location>
        <begin position="46"/>
        <end position="55"/>
    </location>
</feature>
<gene>
    <name evidence="4" type="ORF">N7509_003476</name>
</gene>